<dbReference type="Gene3D" id="1.10.10.410">
    <property type="match status" value="1"/>
</dbReference>
<organism evidence="13 14">
    <name type="scientific">Edaphobacter acidisoli</name>
    <dbReference type="NCBI Taxonomy" id="2040573"/>
    <lineage>
        <taxon>Bacteria</taxon>
        <taxon>Pseudomonadati</taxon>
        <taxon>Acidobacteriota</taxon>
        <taxon>Terriglobia</taxon>
        <taxon>Terriglobales</taxon>
        <taxon>Acidobacteriaceae</taxon>
        <taxon>Edaphobacter</taxon>
    </lineage>
</organism>
<dbReference type="EC" id="6.3.5.-" evidence="11"/>
<dbReference type="InterPro" id="IPR042114">
    <property type="entry name" value="GatB_C_1"/>
</dbReference>
<evidence type="ECO:0000256" key="4">
    <source>
        <dbReference type="ARBA" id="ARBA00022598"/>
    </source>
</evidence>
<comment type="catalytic activity">
    <reaction evidence="10 11">
        <text>L-glutamyl-tRNA(Gln) + L-glutamine + ATP + H2O = L-glutaminyl-tRNA(Gln) + L-glutamate + ADP + phosphate + H(+)</text>
        <dbReference type="Rhea" id="RHEA:17521"/>
        <dbReference type="Rhea" id="RHEA-COMP:9681"/>
        <dbReference type="Rhea" id="RHEA-COMP:9684"/>
        <dbReference type="ChEBI" id="CHEBI:15377"/>
        <dbReference type="ChEBI" id="CHEBI:15378"/>
        <dbReference type="ChEBI" id="CHEBI:29985"/>
        <dbReference type="ChEBI" id="CHEBI:30616"/>
        <dbReference type="ChEBI" id="CHEBI:43474"/>
        <dbReference type="ChEBI" id="CHEBI:58359"/>
        <dbReference type="ChEBI" id="CHEBI:78520"/>
        <dbReference type="ChEBI" id="CHEBI:78521"/>
        <dbReference type="ChEBI" id="CHEBI:456216"/>
    </reaction>
</comment>
<name>A0A916RUN5_9BACT</name>
<dbReference type="InterPro" id="IPR018027">
    <property type="entry name" value="Asn/Gln_amidotransferase"/>
</dbReference>
<dbReference type="Gene3D" id="1.10.150.380">
    <property type="entry name" value="GatB domain, N-terminal subdomain"/>
    <property type="match status" value="1"/>
</dbReference>
<comment type="similarity">
    <text evidence="1 11">Belongs to the GatB/GatE family. GatB subfamily.</text>
</comment>
<gene>
    <name evidence="11 13" type="primary">gatB</name>
    <name evidence="13" type="ORF">GCM10011507_22690</name>
</gene>
<comment type="subunit">
    <text evidence="2 11">Heterotrimer of A, B and C subunits.</text>
</comment>
<dbReference type="SMART" id="SM00845">
    <property type="entry name" value="GatB_Yqey"/>
    <property type="match status" value="1"/>
</dbReference>
<evidence type="ECO:0000256" key="1">
    <source>
        <dbReference type="ARBA" id="ARBA00005306"/>
    </source>
</evidence>
<feature type="domain" description="Asn/Gln amidotransferase" evidence="12">
    <location>
        <begin position="343"/>
        <end position="490"/>
    </location>
</feature>
<dbReference type="GO" id="GO:0070681">
    <property type="term" value="P:glutaminyl-tRNAGln biosynthesis via transamidation"/>
    <property type="evidence" value="ECO:0007669"/>
    <property type="project" value="TreeGrafter"/>
</dbReference>
<dbReference type="PROSITE" id="PS01234">
    <property type="entry name" value="GATB"/>
    <property type="match status" value="1"/>
</dbReference>
<accession>A0A916RUN5</accession>
<evidence type="ECO:0000259" key="12">
    <source>
        <dbReference type="SMART" id="SM00845"/>
    </source>
</evidence>
<dbReference type="Pfam" id="PF02934">
    <property type="entry name" value="GatB_N"/>
    <property type="match status" value="1"/>
</dbReference>
<evidence type="ECO:0000256" key="8">
    <source>
        <dbReference type="ARBA" id="ARBA00024799"/>
    </source>
</evidence>
<dbReference type="PANTHER" id="PTHR11659:SF0">
    <property type="entry name" value="GLUTAMYL-TRNA(GLN) AMIDOTRANSFERASE SUBUNIT B, MITOCHONDRIAL"/>
    <property type="match status" value="1"/>
</dbReference>
<dbReference type="GO" id="GO:0050567">
    <property type="term" value="F:glutaminyl-tRNA synthase (glutamine-hydrolyzing) activity"/>
    <property type="evidence" value="ECO:0007669"/>
    <property type="project" value="UniProtKB-UniRule"/>
</dbReference>
<dbReference type="SUPFAM" id="SSF89095">
    <property type="entry name" value="GatB/YqeY motif"/>
    <property type="match status" value="1"/>
</dbReference>
<dbReference type="FunFam" id="1.10.10.410:FF:000001">
    <property type="entry name" value="Aspartyl/glutamyl-tRNA(Asn/Gln) amidotransferase subunit B"/>
    <property type="match status" value="1"/>
</dbReference>
<dbReference type="AlphaFoldDB" id="A0A916RUN5"/>
<comment type="caution">
    <text evidence="13">The sequence shown here is derived from an EMBL/GenBank/DDBJ whole genome shotgun (WGS) entry which is preliminary data.</text>
</comment>
<dbReference type="GO" id="GO:0005524">
    <property type="term" value="F:ATP binding"/>
    <property type="evidence" value="ECO:0007669"/>
    <property type="project" value="UniProtKB-KW"/>
</dbReference>
<dbReference type="HAMAP" id="MF_00121">
    <property type="entry name" value="GatB"/>
    <property type="match status" value="1"/>
</dbReference>
<keyword evidence="14" id="KW-1185">Reference proteome</keyword>
<dbReference type="InterPro" id="IPR006075">
    <property type="entry name" value="Asn/Gln-tRNA_Trfase_suB/E_cat"/>
</dbReference>
<evidence type="ECO:0000313" key="14">
    <source>
        <dbReference type="Proteomes" id="UP000648801"/>
    </source>
</evidence>
<comment type="catalytic activity">
    <reaction evidence="9 11">
        <text>L-aspartyl-tRNA(Asn) + L-glutamine + ATP + H2O = L-asparaginyl-tRNA(Asn) + L-glutamate + ADP + phosphate + 2 H(+)</text>
        <dbReference type="Rhea" id="RHEA:14513"/>
        <dbReference type="Rhea" id="RHEA-COMP:9674"/>
        <dbReference type="Rhea" id="RHEA-COMP:9677"/>
        <dbReference type="ChEBI" id="CHEBI:15377"/>
        <dbReference type="ChEBI" id="CHEBI:15378"/>
        <dbReference type="ChEBI" id="CHEBI:29985"/>
        <dbReference type="ChEBI" id="CHEBI:30616"/>
        <dbReference type="ChEBI" id="CHEBI:43474"/>
        <dbReference type="ChEBI" id="CHEBI:58359"/>
        <dbReference type="ChEBI" id="CHEBI:78515"/>
        <dbReference type="ChEBI" id="CHEBI:78516"/>
        <dbReference type="ChEBI" id="CHEBI:456216"/>
    </reaction>
</comment>
<evidence type="ECO:0000256" key="6">
    <source>
        <dbReference type="ARBA" id="ARBA00022840"/>
    </source>
</evidence>
<reference evidence="13" key="1">
    <citation type="journal article" date="2014" name="Int. J. Syst. Evol. Microbiol.">
        <title>Complete genome sequence of Corynebacterium casei LMG S-19264T (=DSM 44701T), isolated from a smear-ripened cheese.</title>
        <authorList>
            <consortium name="US DOE Joint Genome Institute (JGI-PGF)"/>
            <person name="Walter F."/>
            <person name="Albersmeier A."/>
            <person name="Kalinowski J."/>
            <person name="Ruckert C."/>
        </authorList>
    </citation>
    <scope>NUCLEOTIDE SEQUENCE</scope>
    <source>
        <strain evidence="13">CGMCC 1.15447</strain>
    </source>
</reference>
<reference evidence="13" key="2">
    <citation type="submission" date="2020-09" db="EMBL/GenBank/DDBJ databases">
        <authorList>
            <person name="Sun Q."/>
            <person name="Zhou Y."/>
        </authorList>
    </citation>
    <scope>NUCLEOTIDE SEQUENCE</scope>
    <source>
        <strain evidence="13">CGMCC 1.15447</strain>
    </source>
</reference>
<evidence type="ECO:0000256" key="3">
    <source>
        <dbReference type="ARBA" id="ARBA00016923"/>
    </source>
</evidence>
<protein>
    <recommendedName>
        <fullName evidence="3 11">Aspartyl/glutamyl-tRNA(Asn/Gln) amidotransferase subunit B</fullName>
        <shortName evidence="11">Asp/Glu-ADT subunit B</shortName>
        <ecNumber evidence="11">6.3.5.-</ecNumber>
    </recommendedName>
</protein>
<keyword evidence="4 11" id="KW-0436">Ligase</keyword>
<dbReference type="GO" id="GO:0006412">
    <property type="term" value="P:translation"/>
    <property type="evidence" value="ECO:0007669"/>
    <property type="project" value="UniProtKB-UniRule"/>
</dbReference>
<dbReference type="InterPro" id="IPR003789">
    <property type="entry name" value="Asn/Gln_tRNA_amidoTrase-B-like"/>
</dbReference>
<evidence type="ECO:0000256" key="9">
    <source>
        <dbReference type="ARBA" id="ARBA00047380"/>
    </source>
</evidence>
<evidence type="ECO:0000256" key="7">
    <source>
        <dbReference type="ARBA" id="ARBA00022917"/>
    </source>
</evidence>
<evidence type="ECO:0000256" key="11">
    <source>
        <dbReference type="HAMAP-Rule" id="MF_00121"/>
    </source>
</evidence>
<dbReference type="InterPro" id="IPR017959">
    <property type="entry name" value="Asn/Gln-tRNA_amidoTrfase_suB/E"/>
</dbReference>
<dbReference type="RefSeq" id="WP_188759370.1">
    <property type="nucleotide sequence ID" value="NZ_BMJB01000001.1"/>
</dbReference>
<dbReference type="InterPro" id="IPR023168">
    <property type="entry name" value="GatB_Yqey_C_2"/>
</dbReference>
<dbReference type="EMBL" id="BMJB01000001">
    <property type="protein sequence ID" value="GGA70587.1"/>
    <property type="molecule type" value="Genomic_DNA"/>
</dbReference>
<proteinExistence type="inferred from homology"/>
<keyword evidence="7 11" id="KW-0648">Protein biosynthesis</keyword>
<dbReference type="Pfam" id="PF02637">
    <property type="entry name" value="GatB_Yqey"/>
    <property type="match status" value="1"/>
</dbReference>
<evidence type="ECO:0000256" key="2">
    <source>
        <dbReference type="ARBA" id="ARBA00011123"/>
    </source>
</evidence>
<sequence length="492" mass="54651">MSTATALSPEIFAKYQPVIGLEVHVQLLTATKAFCGCINQYGGEPNTHVCPVCLGLPGALPVLNRKAVEYAVLAAKAINCQIRETSIFARKNYFYPDLPKGYQISQFDKPVAEHGWIDVPDAEGKRKRIGVTRLHMEEDAGKSVHDGFADSVSKTYIDLNRCGTPLVEIVSEPDLRTPDEAFEYLTRLKEILLYTGVSDCNMEEGSLRCDANVSVMLKGAERFGTKAEVKNVNSFRYIRSALEYEIERQIGILEEGGRVVQESRLWNNAEGRTYSMRSKEQAHDYRYFPEPDLPPLVVGVEWQAEILKALPELPETRRARMIAEYDLSAQDAATLTATREFADRFEVAAKKAKSPKRVAALLTSELTMRLRAAELEPEQSPVSMDGVVMAADLAESGELSSKMLKQLLDACFAEGKDFPEIYERDKPQQISDAGAIEKMIDEVIAANPKQVEQYRGGKKTVAAFFVGQVMRLSKGQANPALLNELVAKKLDS</sequence>
<keyword evidence="5 11" id="KW-0547">Nucleotide-binding</keyword>
<dbReference type="NCBIfam" id="TIGR00133">
    <property type="entry name" value="gatB"/>
    <property type="match status" value="1"/>
</dbReference>
<dbReference type="NCBIfam" id="NF004014">
    <property type="entry name" value="PRK05477.1-4"/>
    <property type="match status" value="1"/>
</dbReference>
<comment type="function">
    <text evidence="8 11">Allows the formation of correctly charged Asn-tRNA(Asn) or Gln-tRNA(Gln) through the transamidation of misacylated Asp-tRNA(Asn) or Glu-tRNA(Gln) in organisms which lack either or both of asparaginyl-tRNA or glutaminyl-tRNA synthetases. The reaction takes place in the presence of glutamine and ATP through an activated phospho-Asp-tRNA(Asn) or phospho-Glu-tRNA(Gln).</text>
</comment>
<dbReference type="InterPro" id="IPR014746">
    <property type="entry name" value="Gln_synth/guanido_kin_cat_dom"/>
</dbReference>
<dbReference type="NCBIfam" id="NF004012">
    <property type="entry name" value="PRK05477.1-2"/>
    <property type="match status" value="1"/>
</dbReference>
<dbReference type="PANTHER" id="PTHR11659">
    <property type="entry name" value="GLUTAMYL-TRNA GLN AMIDOTRANSFERASE SUBUNIT B MITOCHONDRIAL AND PROKARYOTIC PET112-RELATED"/>
    <property type="match status" value="1"/>
</dbReference>
<dbReference type="InterPro" id="IPR004413">
    <property type="entry name" value="GatB"/>
</dbReference>
<evidence type="ECO:0000256" key="5">
    <source>
        <dbReference type="ARBA" id="ARBA00022741"/>
    </source>
</evidence>
<evidence type="ECO:0000256" key="10">
    <source>
        <dbReference type="ARBA" id="ARBA00047913"/>
    </source>
</evidence>
<dbReference type="SUPFAM" id="SSF55931">
    <property type="entry name" value="Glutamine synthetase/guanido kinase"/>
    <property type="match status" value="1"/>
</dbReference>
<dbReference type="Proteomes" id="UP000648801">
    <property type="component" value="Unassembled WGS sequence"/>
</dbReference>
<dbReference type="InterPro" id="IPR017958">
    <property type="entry name" value="Gln-tRNA_amidoTrfase_suB_CS"/>
</dbReference>
<keyword evidence="6 11" id="KW-0067">ATP-binding</keyword>
<evidence type="ECO:0000313" key="13">
    <source>
        <dbReference type="EMBL" id="GGA70587.1"/>
    </source>
</evidence>